<dbReference type="SUPFAM" id="SSF55729">
    <property type="entry name" value="Acyl-CoA N-acyltransferases (Nat)"/>
    <property type="match status" value="1"/>
</dbReference>
<dbReference type="EMBL" id="VFYP01000001">
    <property type="protein sequence ID" value="TPP11857.1"/>
    <property type="molecule type" value="Genomic_DNA"/>
</dbReference>
<dbReference type="RefSeq" id="WP_140828771.1">
    <property type="nucleotide sequence ID" value="NZ_VFYP01000001.1"/>
</dbReference>
<dbReference type="InterPro" id="IPR031165">
    <property type="entry name" value="GNAT_YJDJ"/>
</dbReference>
<dbReference type="AlphaFoldDB" id="A0A504UDN9"/>
<dbReference type="CDD" id="cd04301">
    <property type="entry name" value="NAT_SF"/>
    <property type="match status" value="1"/>
</dbReference>
<organism evidence="2 3">
    <name type="scientific">Rhizobium glycinendophyticum</name>
    <dbReference type="NCBI Taxonomy" id="2589807"/>
    <lineage>
        <taxon>Bacteria</taxon>
        <taxon>Pseudomonadati</taxon>
        <taxon>Pseudomonadota</taxon>
        <taxon>Alphaproteobacteria</taxon>
        <taxon>Hyphomicrobiales</taxon>
        <taxon>Rhizobiaceae</taxon>
        <taxon>Rhizobium/Agrobacterium group</taxon>
        <taxon>Rhizobium</taxon>
    </lineage>
</organism>
<dbReference type="InterPro" id="IPR045057">
    <property type="entry name" value="Gcn5-rel_NAT"/>
</dbReference>
<evidence type="ECO:0000259" key="1">
    <source>
        <dbReference type="PROSITE" id="PS51729"/>
    </source>
</evidence>
<keyword evidence="3" id="KW-1185">Reference proteome</keyword>
<dbReference type="PANTHER" id="PTHR31435:SF10">
    <property type="entry name" value="BSR4717 PROTEIN"/>
    <property type="match status" value="1"/>
</dbReference>
<proteinExistence type="predicted"/>
<dbReference type="Gene3D" id="3.40.630.30">
    <property type="match status" value="1"/>
</dbReference>
<dbReference type="OrthoDB" id="9800945at2"/>
<dbReference type="InterPro" id="IPR016181">
    <property type="entry name" value="Acyl_CoA_acyltransferase"/>
</dbReference>
<dbReference type="PROSITE" id="PS51729">
    <property type="entry name" value="GNAT_YJDJ"/>
    <property type="match status" value="1"/>
</dbReference>
<gene>
    <name evidence="2" type="ORF">FJQ55_13990</name>
</gene>
<evidence type="ECO:0000313" key="2">
    <source>
        <dbReference type="EMBL" id="TPP11857.1"/>
    </source>
</evidence>
<dbReference type="Proteomes" id="UP000316429">
    <property type="component" value="Unassembled WGS sequence"/>
</dbReference>
<sequence length="95" mass="10353">MQITSEDRGTGGRYLGHVDGVAEPAEMTFSRASPTLIIIDHTQVPDALRGKGVGQALAEHAVAEARTGGWKIIPLCPFMKAQMDRHPDWNDVRNS</sequence>
<protein>
    <submittedName>
        <fullName evidence="2">N-acetyltransferase</fullName>
    </submittedName>
</protein>
<dbReference type="GO" id="GO:0016740">
    <property type="term" value="F:transferase activity"/>
    <property type="evidence" value="ECO:0007669"/>
    <property type="project" value="UniProtKB-KW"/>
</dbReference>
<keyword evidence="2" id="KW-0808">Transferase</keyword>
<name>A0A504UDN9_9HYPH</name>
<evidence type="ECO:0000313" key="3">
    <source>
        <dbReference type="Proteomes" id="UP000316429"/>
    </source>
</evidence>
<dbReference type="Pfam" id="PF14542">
    <property type="entry name" value="Acetyltransf_CG"/>
    <property type="match status" value="1"/>
</dbReference>
<accession>A0A504UDN9</accession>
<feature type="domain" description="N-acetyltransferase" evidence="1">
    <location>
        <begin position="6"/>
        <end position="94"/>
    </location>
</feature>
<reference evidence="2 3" key="1">
    <citation type="submission" date="2019-06" db="EMBL/GenBank/DDBJ databases">
        <title>Rhizobium sp. CL12 isolated from roots of soybean.</title>
        <authorList>
            <person name="Wang C."/>
        </authorList>
    </citation>
    <scope>NUCLEOTIDE SEQUENCE [LARGE SCALE GENOMIC DNA]</scope>
    <source>
        <strain evidence="2 3">CL12</strain>
    </source>
</reference>
<comment type="caution">
    <text evidence="2">The sequence shown here is derived from an EMBL/GenBank/DDBJ whole genome shotgun (WGS) entry which is preliminary data.</text>
</comment>
<dbReference type="PANTHER" id="PTHR31435">
    <property type="entry name" value="PROTEIN NATD1"/>
    <property type="match status" value="1"/>
</dbReference>